<evidence type="ECO:0000313" key="6">
    <source>
        <dbReference type="EMBL" id="PMD33735.1"/>
    </source>
</evidence>
<dbReference type="Pfam" id="PF13520">
    <property type="entry name" value="AA_permease_2"/>
    <property type="match status" value="1"/>
</dbReference>
<dbReference type="OrthoDB" id="5982228at2759"/>
<feature type="transmembrane region" description="Helical" evidence="5">
    <location>
        <begin position="140"/>
        <end position="165"/>
    </location>
</feature>
<dbReference type="STRING" id="1149755.A0A2J6R5G6"/>
<dbReference type="Proteomes" id="UP000235786">
    <property type="component" value="Unassembled WGS sequence"/>
</dbReference>
<keyword evidence="4 5" id="KW-0472">Membrane</keyword>
<reference evidence="6 7" key="1">
    <citation type="submission" date="2016-04" db="EMBL/GenBank/DDBJ databases">
        <title>A degradative enzymes factory behind the ericoid mycorrhizal symbiosis.</title>
        <authorList>
            <consortium name="DOE Joint Genome Institute"/>
            <person name="Martino E."/>
            <person name="Morin E."/>
            <person name="Grelet G."/>
            <person name="Kuo A."/>
            <person name="Kohler A."/>
            <person name="Daghino S."/>
            <person name="Barry K."/>
            <person name="Choi C."/>
            <person name="Cichocki N."/>
            <person name="Clum A."/>
            <person name="Copeland A."/>
            <person name="Hainaut M."/>
            <person name="Haridas S."/>
            <person name="Labutti K."/>
            <person name="Lindquist E."/>
            <person name="Lipzen A."/>
            <person name="Khouja H.-R."/>
            <person name="Murat C."/>
            <person name="Ohm R."/>
            <person name="Olson A."/>
            <person name="Spatafora J."/>
            <person name="Veneault-Fourrey C."/>
            <person name="Henrissat B."/>
            <person name="Grigoriev I."/>
            <person name="Martin F."/>
            <person name="Perotto S."/>
        </authorList>
    </citation>
    <scope>NUCLEOTIDE SEQUENCE [LARGE SCALE GENOMIC DNA]</scope>
    <source>
        <strain evidence="6 7">F</strain>
    </source>
</reference>
<name>A0A2J6R5G6_HYAVF</name>
<keyword evidence="7" id="KW-1185">Reference proteome</keyword>
<keyword evidence="3 5" id="KW-1133">Transmembrane helix</keyword>
<dbReference type="PANTHER" id="PTHR11785:SF382">
    <property type="entry name" value="LOW-AFFINITY METHIONINE PERMEASE"/>
    <property type="match status" value="1"/>
</dbReference>
<keyword evidence="2 5" id="KW-0812">Transmembrane</keyword>
<feature type="transmembrane region" description="Helical" evidence="5">
    <location>
        <begin position="379"/>
        <end position="402"/>
    </location>
</feature>
<evidence type="ECO:0000256" key="1">
    <source>
        <dbReference type="ARBA" id="ARBA00004141"/>
    </source>
</evidence>
<dbReference type="GO" id="GO:0015179">
    <property type="term" value="F:L-amino acid transmembrane transporter activity"/>
    <property type="evidence" value="ECO:0007669"/>
    <property type="project" value="TreeGrafter"/>
</dbReference>
<organism evidence="6 7">
    <name type="scientific">Hyaloscypha variabilis (strain UAMH 11265 / GT02V1 / F)</name>
    <name type="common">Meliniomyces variabilis</name>
    <dbReference type="NCBI Taxonomy" id="1149755"/>
    <lineage>
        <taxon>Eukaryota</taxon>
        <taxon>Fungi</taxon>
        <taxon>Dikarya</taxon>
        <taxon>Ascomycota</taxon>
        <taxon>Pezizomycotina</taxon>
        <taxon>Leotiomycetes</taxon>
        <taxon>Helotiales</taxon>
        <taxon>Hyaloscyphaceae</taxon>
        <taxon>Hyaloscypha</taxon>
        <taxon>Hyaloscypha variabilis</taxon>
    </lineage>
</organism>
<dbReference type="InterPro" id="IPR050598">
    <property type="entry name" value="AminoAcid_Transporter"/>
</dbReference>
<gene>
    <name evidence="6" type="ORF">L207DRAFT_547758</name>
</gene>
<evidence type="ECO:0000256" key="5">
    <source>
        <dbReference type="SAM" id="Phobius"/>
    </source>
</evidence>
<protein>
    <submittedName>
        <fullName evidence="6">Amino acid transporter</fullName>
    </submittedName>
</protein>
<dbReference type="EMBL" id="KZ613955">
    <property type="protein sequence ID" value="PMD33735.1"/>
    <property type="molecule type" value="Genomic_DNA"/>
</dbReference>
<dbReference type="AlphaFoldDB" id="A0A2J6R5G6"/>
<comment type="subcellular location">
    <subcellularLocation>
        <location evidence="1">Membrane</location>
        <topology evidence="1">Multi-pass membrane protein</topology>
    </subcellularLocation>
</comment>
<feature type="transmembrane region" description="Helical" evidence="5">
    <location>
        <begin position="201"/>
        <end position="224"/>
    </location>
</feature>
<evidence type="ECO:0000256" key="2">
    <source>
        <dbReference type="ARBA" id="ARBA00022692"/>
    </source>
</evidence>
<evidence type="ECO:0000313" key="7">
    <source>
        <dbReference type="Proteomes" id="UP000235786"/>
    </source>
</evidence>
<dbReference type="PANTHER" id="PTHR11785">
    <property type="entry name" value="AMINO ACID TRANSPORTER"/>
    <property type="match status" value="1"/>
</dbReference>
<feature type="transmembrane region" description="Helical" evidence="5">
    <location>
        <begin position="285"/>
        <end position="308"/>
    </location>
</feature>
<feature type="transmembrane region" description="Helical" evidence="5">
    <location>
        <begin position="438"/>
        <end position="458"/>
    </location>
</feature>
<dbReference type="InterPro" id="IPR002293">
    <property type="entry name" value="AA/rel_permease1"/>
</dbReference>
<feature type="transmembrane region" description="Helical" evidence="5">
    <location>
        <begin position="177"/>
        <end position="194"/>
    </location>
</feature>
<evidence type="ECO:0000256" key="3">
    <source>
        <dbReference type="ARBA" id="ARBA00022989"/>
    </source>
</evidence>
<dbReference type="GO" id="GO:0016020">
    <property type="term" value="C:membrane"/>
    <property type="evidence" value="ECO:0007669"/>
    <property type="project" value="UniProtKB-SubCell"/>
</dbReference>
<feature type="transmembrane region" description="Helical" evidence="5">
    <location>
        <begin position="408"/>
        <end position="426"/>
    </location>
</feature>
<feature type="transmembrane region" description="Helical" evidence="5">
    <location>
        <begin position="78"/>
        <end position="96"/>
    </location>
</feature>
<dbReference type="Gene3D" id="1.20.1740.10">
    <property type="entry name" value="Amino acid/polyamine transporter I"/>
    <property type="match status" value="1"/>
</dbReference>
<accession>A0A2J6R5G6</accession>
<sequence>MAVTPRLRSIFQSGRRGGNRVNAAGRSDVSPQDKALFRNSDSGEIDMEAEKILAPGELSFDEDTRGGLGRHLGPTSTTFLIITASIGSVAATLMLWDLGGLLSFAGLCVWLELGCMFPRSGGEKVYLEAVYKRPKLLATVLFSTQAVLLGFTANGCIIFASNILVAADHVATPWTERGIAVAVIFAVTIMHTFTPNAGVGFMNLLVAIKLVILVFITITGFVVLGGCVKSVPDPHASFRDVFAGSVMSGGPYATAMFKVLNSYTGWNNAAYVLNEVKKPVSTLKIAGPLGLGICTLLYMFANIAYFSVATPQEISQSGITVASFFIGKVFGATANSLGNVITITFAQSRVNQELAKEGVLPFGKFWASNWPRGAPGSGLLLHFIPSFIVIIAIPAGDAFNFIVDVEGYPASIINLFVVIGFFILRYSCPDLHRPFKTWIIVPFFFLIAQGFLLIAPFLRPPGGKGDTSLPYLALGKFEWVETKANLNDGTVVTEFEKRRLPEERGN</sequence>
<evidence type="ECO:0000256" key="4">
    <source>
        <dbReference type="ARBA" id="ARBA00023136"/>
    </source>
</evidence>
<proteinExistence type="predicted"/>